<gene>
    <name evidence="2" type="ORF">BG015_005052</name>
</gene>
<feature type="region of interest" description="Disordered" evidence="1">
    <location>
        <begin position="171"/>
        <end position="209"/>
    </location>
</feature>
<feature type="compositionally biased region" description="Polar residues" evidence="1">
    <location>
        <begin position="12"/>
        <end position="25"/>
    </location>
</feature>
<evidence type="ECO:0000256" key="1">
    <source>
        <dbReference type="SAM" id="MobiDB-lite"/>
    </source>
</evidence>
<feature type="compositionally biased region" description="Basic and acidic residues" evidence="1">
    <location>
        <begin position="326"/>
        <end position="336"/>
    </location>
</feature>
<dbReference type="OrthoDB" id="2431398at2759"/>
<protein>
    <submittedName>
        <fullName evidence="2">Uncharacterized protein</fullName>
    </submittedName>
</protein>
<feature type="region of interest" description="Disordered" evidence="1">
    <location>
        <begin position="441"/>
        <end position="516"/>
    </location>
</feature>
<feature type="compositionally biased region" description="Basic and acidic residues" evidence="1">
    <location>
        <begin position="89"/>
        <end position="98"/>
    </location>
</feature>
<dbReference type="EMBL" id="JAAAUQ010002347">
    <property type="protein sequence ID" value="KAF9124623.1"/>
    <property type="molecule type" value="Genomic_DNA"/>
</dbReference>
<comment type="caution">
    <text evidence="2">The sequence shown here is derived from an EMBL/GenBank/DDBJ whole genome shotgun (WGS) entry which is preliminary data.</text>
</comment>
<accession>A0A9P5UY19</accession>
<name>A0A9P5UY19_9FUNG</name>
<proteinExistence type="predicted"/>
<feature type="compositionally biased region" description="Polar residues" evidence="1">
    <location>
        <begin position="410"/>
        <end position="420"/>
    </location>
</feature>
<keyword evidence="3" id="KW-1185">Reference proteome</keyword>
<feature type="region of interest" description="Disordered" evidence="1">
    <location>
        <begin position="376"/>
        <end position="420"/>
    </location>
</feature>
<reference evidence="2" key="1">
    <citation type="journal article" date="2020" name="Fungal Divers.">
        <title>Resolving the Mortierellaceae phylogeny through synthesis of multi-gene phylogenetics and phylogenomics.</title>
        <authorList>
            <person name="Vandepol N."/>
            <person name="Liber J."/>
            <person name="Desiro A."/>
            <person name="Na H."/>
            <person name="Kennedy M."/>
            <person name="Barry K."/>
            <person name="Grigoriev I.V."/>
            <person name="Miller A.N."/>
            <person name="O'Donnell K."/>
            <person name="Stajich J.E."/>
            <person name="Bonito G."/>
        </authorList>
    </citation>
    <scope>NUCLEOTIDE SEQUENCE</scope>
    <source>
        <strain evidence="2">NRRL 6426</strain>
    </source>
</reference>
<feature type="compositionally biased region" description="Polar residues" evidence="1">
    <location>
        <begin position="262"/>
        <end position="272"/>
    </location>
</feature>
<feature type="compositionally biased region" description="Basic and acidic residues" evidence="1">
    <location>
        <begin position="483"/>
        <end position="503"/>
    </location>
</feature>
<organism evidence="2 3">
    <name type="scientific">Linnemannia schmuckeri</name>
    <dbReference type="NCBI Taxonomy" id="64567"/>
    <lineage>
        <taxon>Eukaryota</taxon>
        <taxon>Fungi</taxon>
        <taxon>Fungi incertae sedis</taxon>
        <taxon>Mucoromycota</taxon>
        <taxon>Mortierellomycotina</taxon>
        <taxon>Mortierellomycetes</taxon>
        <taxon>Mortierellales</taxon>
        <taxon>Mortierellaceae</taxon>
        <taxon>Linnemannia</taxon>
    </lineage>
</organism>
<feature type="compositionally biased region" description="Low complexity" evidence="1">
    <location>
        <begin position="72"/>
        <end position="84"/>
    </location>
</feature>
<feature type="compositionally biased region" description="Acidic residues" evidence="1">
    <location>
        <begin position="285"/>
        <end position="299"/>
    </location>
</feature>
<dbReference type="AlphaFoldDB" id="A0A9P5UY19"/>
<feature type="region of interest" description="Disordered" evidence="1">
    <location>
        <begin position="1"/>
        <end position="159"/>
    </location>
</feature>
<feature type="compositionally biased region" description="Polar residues" evidence="1">
    <location>
        <begin position="117"/>
        <end position="130"/>
    </location>
</feature>
<feature type="region of interest" description="Disordered" evidence="1">
    <location>
        <begin position="326"/>
        <end position="362"/>
    </location>
</feature>
<evidence type="ECO:0000313" key="2">
    <source>
        <dbReference type="EMBL" id="KAF9124623.1"/>
    </source>
</evidence>
<feature type="compositionally biased region" description="Pro residues" evidence="1">
    <location>
        <begin position="1"/>
        <end position="11"/>
    </location>
</feature>
<evidence type="ECO:0000313" key="3">
    <source>
        <dbReference type="Proteomes" id="UP000748756"/>
    </source>
</evidence>
<dbReference type="Proteomes" id="UP000748756">
    <property type="component" value="Unassembled WGS sequence"/>
</dbReference>
<sequence length="644" mass="70030">MSVPPRQPRPNQPSITSNISTSAGGSRNAIVTDVAATSGSDTNSRRVLVFQQDQDPGTGLGTGSQAVRGALDTTSNSRSRSDNNPFTARRRESRPDQQHRRHGVTIANNNNNSNNNTTPGQMRTPVTSSLPGGPPPAPRPSHIASRIPGPILPPSAAQPAHATARPADNVFGLPVDDPFTSRRPIATPRHLRRGGGGRAQANVGFDSPELNASPITPWDMMFTPNTQAIETAAVVGTPVTARLADSFSSTVATPGLEDSQEEGSSSTAGVSTTLFIKRPSRIAFEEAEEEDEEEGDVSDNGDIHPGDKVLDDDDVESFLSKQESLIRGRRAIEKQPRRLSSHTGPHDISYSSPSVGMATPEGFTTPQFRTLAPLSTQLPTRTPGVGLSRFNPSLMNRDDPDTPVGRNNRDQANNEPPSLWTNAARRAMLDLKKHVYQGESDEAQVQGARGEMSQSSNVVVVDPRAEEETPLGTSRILPSSLIRRSEPERDPFLETPRPDRDPYNQESGAGHAEELSDEHDFDGDFVFDEAGLDQDFRSAAADTAFISEGHDSIVELIYEPEDLEEERRRRSEIREVIRANRSFELGLKTAREEAEADAAAAQELLDARARSAEALEVEVEEESEDKILKRQLDAEVERAMSIFD</sequence>
<feature type="region of interest" description="Disordered" evidence="1">
    <location>
        <begin position="252"/>
        <end position="272"/>
    </location>
</feature>
<feature type="non-terminal residue" evidence="2">
    <location>
        <position position="1"/>
    </location>
</feature>
<feature type="region of interest" description="Disordered" evidence="1">
    <location>
        <begin position="284"/>
        <end position="314"/>
    </location>
</feature>